<gene>
    <name evidence="2" type="ORF">GLOIN_2v1652683</name>
</gene>
<dbReference type="AlphaFoldDB" id="A0A2P4PNK0"/>
<comment type="caution">
    <text evidence="2">The sequence shown here is derived from an EMBL/GenBank/DDBJ whole genome shotgun (WGS) entry which is preliminary data.</text>
</comment>
<dbReference type="Proteomes" id="UP000018888">
    <property type="component" value="Unassembled WGS sequence"/>
</dbReference>
<keyword evidence="1" id="KW-0812">Transmembrane</keyword>
<accession>A0A2P4PNK0</accession>
<reference evidence="2 3" key="1">
    <citation type="journal article" date="2013" name="Proc. Natl. Acad. Sci. U.S.A.">
        <title>Genome of an arbuscular mycorrhizal fungus provides insight into the oldest plant symbiosis.</title>
        <authorList>
            <person name="Tisserant E."/>
            <person name="Malbreil M."/>
            <person name="Kuo A."/>
            <person name="Kohler A."/>
            <person name="Symeonidi A."/>
            <person name="Balestrini R."/>
            <person name="Charron P."/>
            <person name="Duensing N."/>
            <person name="Frei Dit Frey N."/>
            <person name="Gianinazzi-Pearson V."/>
            <person name="Gilbert L.B."/>
            <person name="Handa Y."/>
            <person name="Herr J.R."/>
            <person name="Hijri M."/>
            <person name="Koul R."/>
            <person name="Kawaguchi M."/>
            <person name="Krajinski F."/>
            <person name="Lammers P.J."/>
            <person name="Masclaux F.G."/>
            <person name="Murat C."/>
            <person name="Morin E."/>
            <person name="Ndikumana S."/>
            <person name="Pagni M."/>
            <person name="Petitpierre D."/>
            <person name="Requena N."/>
            <person name="Rosikiewicz P."/>
            <person name="Riley R."/>
            <person name="Saito K."/>
            <person name="San Clemente H."/>
            <person name="Shapiro H."/>
            <person name="van Tuinen D."/>
            <person name="Becard G."/>
            <person name="Bonfante P."/>
            <person name="Paszkowski U."/>
            <person name="Shachar-Hill Y.Y."/>
            <person name="Tuskan G.A."/>
            <person name="Young P.W."/>
            <person name="Sanders I.R."/>
            <person name="Henrissat B."/>
            <person name="Rensing S.A."/>
            <person name="Grigoriev I.V."/>
            <person name="Corradi N."/>
            <person name="Roux C."/>
            <person name="Martin F."/>
        </authorList>
    </citation>
    <scope>NUCLEOTIDE SEQUENCE [LARGE SCALE GENOMIC DNA]</scope>
    <source>
        <strain evidence="2 3">DAOM 197198</strain>
    </source>
</reference>
<feature type="transmembrane region" description="Helical" evidence="1">
    <location>
        <begin position="32"/>
        <end position="51"/>
    </location>
</feature>
<keyword evidence="1" id="KW-1133">Transmembrane helix</keyword>
<sequence>MLFYTLLILLFQQLMKINGWASYLHYASYVDFYYSNRLFFFFFFLSSYFGLDSFSSSIRQCLVLIYK</sequence>
<reference evidence="2 3" key="2">
    <citation type="journal article" date="2018" name="New Phytol.">
        <title>High intraspecific genome diversity in the model arbuscular mycorrhizal symbiont Rhizophagus irregularis.</title>
        <authorList>
            <person name="Chen E.C.H."/>
            <person name="Morin E."/>
            <person name="Beaudet D."/>
            <person name="Noel J."/>
            <person name="Yildirir G."/>
            <person name="Ndikumana S."/>
            <person name="Charron P."/>
            <person name="St-Onge C."/>
            <person name="Giorgi J."/>
            <person name="Kruger M."/>
            <person name="Marton T."/>
            <person name="Ropars J."/>
            <person name="Grigoriev I.V."/>
            <person name="Hainaut M."/>
            <person name="Henrissat B."/>
            <person name="Roux C."/>
            <person name="Martin F."/>
            <person name="Corradi N."/>
        </authorList>
    </citation>
    <scope>NUCLEOTIDE SEQUENCE [LARGE SCALE GENOMIC DNA]</scope>
    <source>
        <strain evidence="2 3">DAOM 197198</strain>
    </source>
</reference>
<evidence type="ECO:0000313" key="3">
    <source>
        <dbReference type="Proteomes" id="UP000018888"/>
    </source>
</evidence>
<organism evidence="2 3">
    <name type="scientific">Rhizophagus irregularis (strain DAOM 181602 / DAOM 197198 / MUCL 43194)</name>
    <name type="common">Arbuscular mycorrhizal fungus</name>
    <name type="synonym">Glomus intraradices</name>
    <dbReference type="NCBI Taxonomy" id="747089"/>
    <lineage>
        <taxon>Eukaryota</taxon>
        <taxon>Fungi</taxon>
        <taxon>Fungi incertae sedis</taxon>
        <taxon>Mucoromycota</taxon>
        <taxon>Glomeromycotina</taxon>
        <taxon>Glomeromycetes</taxon>
        <taxon>Glomerales</taxon>
        <taxon>Glomeraceae</taxon>
        <taxon>Rhizophagus</taxon>
    </lineage>
</organism>
<evidence type="ECO:0000256" key="1">
    <source>
        <dbReference type="SAM" id="Phobius"/>
    </source>
</evidence>
<proteinExistence type="predicted"/>
<protein>
    <submittedName>
        <fullName evidence="2">Uncharacterized protein</fullName>
    </submittedName>
</protein>
<keyword evidence="1" id="KW-0472">Membrane</keyword>
<name>A0A2P4PNK0_RHIID</name>
<dbReference type="EMBL" id="AUPC02000180">
    <property type="protein sequence ID" value="POG66963.1"/>
    <property type="molecule type" value="Genomic_DNA"/>
</dbReference>
<evidence type="ECO:0000313" key="2">
    <source>
        <dbReference type="EMBL" id="POG66963.1"/>
    </source>
</evidence>
<keyword evidence="3" id="KW-1185">Reference proteome</keyword>